<dbReference type="Proteomes" id="UP000249299">
    <property type="component" value="Unassembled WGS sequence"/>
</dbReference>
<comment type="caution">
    <text evidence="2">The sequence shown here is derived from an EMBL/GenBank/DDBJ whole genome shotgun (WGS) entry which is preliminary data.</text>
</comment>
<organism evidence="2 3">
    <name type="scientific">Rhodobium orientis</name>
    <dbReference type="NCBI Taxonomy" id="34017"/>
    <lineage>
        <taxon>Bacteria</taxon>
        <taxon>Pseudomonadati</taxon>
        <taxon>Pseudomonadota</taxon>
        <taxon>Alphaproteobacteria</taxon>
        <taxon>Hyphomicrobiales</taxon>
        <taxon>Rhodobiaceae</taxon>
        <taxon>Rhodobium</taxon>
    </lineage>
</organism>
<dbReference type="AlphaFoldDB" id="A0A327JXC9"/>
<evidence type="ECO:0000313" key="2">
    <source>
        <dbReference type="EMBL" id="RAI30163.1"/>
    </source>
</evidence>
<keyword evidence="1" id="KW-0732">Signal</keyword>
<dbReference type="RefSeq" id="WP_111432418.1">
    <property type="nucleotide sequence ID" value="NZ_JACIGG010000001.1"/>
</dbReference>
<sequence length="585" mass="62685">MTIRSLLLCTTVLTGLSTAAMAAEMSFSPVKFPETDAEKRAAVASDAVTVDGAEHKIGYHVLMRSGDMDVGILTDKDGNPVKNEDGSTHVSVDADFTSLLPVGDKLFSVSHFESRPGAMYVTELKQGDDGMLTAVSTKPVDFSAFGGLWVPCAGSVTPWGTHLGSEEYPADARAIEDAKTIEDIDDYNKPMVRYFGVNPSDMTVDDFRAAYNAYRYGFVTEVTVAEDGTATPQKHFATGRVAVELGYVMPDEKTVYISDDGTNVGLFRFVADTAGDLSAGTLYAAKWTQTSNEGAGAADLSWVDLGHADDASVQKLIEAGTKFSDIFEVGEMAEDGSCGEGFMGSNAEGAAECLKVRDGMELAASRLETRRYASMMGATTEFRKMEGITFDPATSKLYLAISAVERGMEDNAKNGKATDKYDKGGRNDIKVGSNKCGAVYELDIDGDMVASAIRSVVEGKETSYEDGSPYAGNKCDVDAIANPDNLTFVKGTRTLIIGEDTGSGHQNDAIWAYNMDSKALTRIMTTPYGSETTSPYWYGDINGHGYLIAVIQHPYGESDQDKLSDAADARAYIGYVGPFPAIAEK</sequence>
<dbReference type="PANTHER" id="PTHR35399:SF2">
    <property type="entry name" value="DUF839 DOMAIN-CONTAINING PROTEIN"/>
    <property type="match status" value="1"/>
</dbReference>
<keyword evidence="3" id="KW-1185">Reference proteome</keyword>
<gene>
    <name evidence="2" type="ORF">CH339_01150</name>
</gene>
<feature type="signal peptide" evidence="1">
    <location>
        <begin position="1"/>
        <end position="22"/>
    </location>
</feature>
<dbReference type="EMBL" id="NPEV01000001">
    <property type="protein sequence ID" value="RAI30163.1"/>
    <property type="molecule type" value="Genomic_DNA"/>
</dbReference>
<dbReference type="Pfam" id="PF05787">
    <property type="entry name" value="PhoX"/>
    <property type="match status" value="1"/>
</dbReference>
<dbReference type="OrthoDB" id="9801383at2"/>
<proteinExistence type="predicted"/>
<accession>A0A327JXC9</accession>
<evidence type="ECO:0000256" key="1">
    <source>
        <dbReference type="SAM" id="SignalP"/>
    </source>
</evidence>
<protein>
    <recommendedName>
        <fullName evidence="4">Alkaline phosphatase</fullName>
    </recommendedName>
</protein>
<feature type="chain" id="PRO_5016419814" description="Alkaline phosphatase" evidence="1">
    <location>
        <begin position="23"/>
        <end position="585"/>
    </location>
</feature>
<name>A0A327JXC9_9HYPH</name>
<dbReference type="PANTHER" id="PTHR35399">
    <property type="entry name" value="SLR8030 PROTEIN"/>
    <property type="match status" value="1"/>
</dbReference>
<evidence type="ECO:0008006" key="4">
    <source>
        <dbReference type="Google" id="ProtNLM"/>
    </source>
</evidence>
<dbReference type="InterPro" id="IPR008557">
    <property type="entry name" value="PhoX"/>
</dbReference>
<reference evidence="2 3" key="1">
    <citation type="submission" date="2017-07" db="EMBL/GenBank/DDBJ databases">
        <title>Draft Genome Sequences of Select Purple Nonsulfur Bacteria.</title>
        <authorList>
            <person name="Lasarre B."/>
            <person name="Mckinlay J.B."/>
        </authorList>
    </citation>
    <scope>NUCLEOTIDE SEQUENCE [LARGE SCALE GENOMIC DNA]</scope>
    <source>
        <strain evidence="2 3">DSM 11290</strain>
    </source>
</reference>
<evidence type="ECO:0000313" key="3">
    <source>
        <dbReference type="Proteomes" id="UP000249299"/>
    </source>
</evidence>